<reference evidence="17 18" key="1">
    <citation type="journal article" date="2021" name="BMC Genomics">
        <title>Datura genome reveals duplications of psychoactive alkaloid biosynthetic genes and high mutation rate following tissue culture.</title>
        <authorList>
            <person name="Rajewski A."/>
            <person name="Carter-House D."/>
            <person name="Stajich J."/>
            <person name="Litt A."/>
        </authorList>
    </citation>
    <scope>NUCLEOTIDE SEQUENCE [LARGE SCALE GENOMIC DNA]</scope>
    <source>
        <strain evidence="17">AR-01</strain>
    </source>
</reference>
<dbReference type="Pfam" id="PF00520">
    <property type="entry name" value="Ion_trans"/>
    <property type="match status" value="1"/>
</dbReference>
<proteinExistence type="inferred from homology"/>
<keyword evidence="11 14" id="KW-0472">Membrane</keyword>
<dbReference type="InterPro" id="IPR045319">
    <property type="entry name" value="KAT/AKT"/>
</dbReference>
<dbReference type="SMART" id="SM00100">
    <property type="entry name" value="cNMP"/>
    <property type="match status" value="1"/>
</dbReference>
<dbReference type="PROSITE" id="PS51490">
    <property type="entry name" value="KHA"/>
    <property type="match status" value="1"/>
</dbReference>
<dbReference type="InterPro" id="IPR000595">
    <property type="entry name" value="cNMP-bd_dom"/>
</dbReference>
<dbReference type="PROSITE" id="PS50297">
    <property type="entry name" value="ANK_REP_REGION"/>
    <property type="match status" value="3"/>
</dbReference>
<feature type="domain" description="KHA" evidence="16">
    <location>
        <begin position="808"/>
        <end position="884"/>
    </location>
</feature>
<evidence type="ECO:0000256" key="3">
    <source>
        <dbReference type="ARBA" id="ARBA00022448"/>
    </source>
</evidence>
<comment type="caution">
    <text evidence="14">Lacks conserved residue(s) required for the propagation of feature annotation.</text>
</comment>
<evidence type="ECO:0000256" key="12">
    <source>
        <dbReference type="ARBA" id="ARBA00023303"/>
    </source>
</evidence>
<evidence type="ECO:0000256" key="2">
    <source>
        <dbReference type="ARBA" id="ARBA00007929"/>
    </source>
</evidence>
<dbReference type="Gene3D" id="1.25.40.20">
    <property type="entry name" value="Ankyrin repeat-containing domain"/>
    <property type="match status" value="1"/>
</dbReference>
<keyword evidence="9 14" id="KW-1133">Transmembrane helix</keyword>
<keyword evidence="3 14" id="KW-0813">Transport</keyword>
<keyword evidence="18" id="KW-1185">Reference proteome</keyword>
<dbReference type="PRINTS" id="PR01463">
    <property type="entry name" value="EAGCHANLFMLY"/>
</dbReference>
<evidence type="ECO:0000256" key="5">
    <source>
        <dbReference type="ARBA" id="ARBA00022692"/>
    </source>
</evidence>
<evidence type="ECO:0000256" key="6">
    <source>
        <dbReference type="ARBA" id="ARBA00022826"/>
    </source>
</evidence>
<dbReference type="InterPro" id="IPR002110">
    <property type="entry name" value="Ankyrin_rpt"/>
</dbReference>
<evidence type="ECO:0000256" key="11">
    <source>
        <dbReference type="ARBA" id="ARBA00023136"/>
    </source>
</evidence>
<dbReference type="GO" id="GO:0016301">
    <property type="term" value="F:kinase activity"/>
    <property type="evidence" value="ECO:0007669"/>
    <property type="project" value="UniProtKB-KW"/>
</dbReference>
<comment type="domain">
    <text evidence="14">The segment S4 is probably the voltage-sensor and is characterized by a series of positively charged amino acids. The pore-forming region H5 is enclosed by the transmembrane segments S5 and S6 in the Shaker-type (1P/6TM) and contains the GYGD signature motif which seems to be involved in potassium selectivity.</text>
</comment>
<keyword evidence="4 14" id="KW-0633">Potassium transport</keyword>
<dbReference type="PANTHER" id="PTHR45743">
    <property type="entry name" value="POTASSIUM CHANNEL AKT1"/>
    <property type="match status" value="1"/>
</dbReference>
<dbReference type="Pfam" id="PF11834">
    <property type="entry name" value="KHA"/>
    <property type="match status" value="1"/>
</dbReference>
<evidence type="ECO:0000256" key="9">
    <source>
        <dbReference type="ARBA" id="ARBA00022989"/>
    </source>
</evidence>
<dbReference type="SUPFAM" id="SSF81324">
    <property type="entry name" value="Voltage-gated potassium channels"/>
    <property type="match status" value="1"/>
</dbReference>
<accession>A0ABS8TL12</accession>
<evidence type="ECO:0000256" key="4">
    <source>
        <dbReference type="ARBA" id="ARBA00022538"/>
    </source>
</evidence>
<keyword evidence="17" id="KW-0418">Kinase</keyword>
<evidence type="ECO:0000256" key="13">
    <source>
        <dbReference type="PROSITE-ProRule" id="PRU00023"/>
    </source>
</evidence>
<dbReference type="Proteomes" id="UP000823775">
    <property type="component" value="Unassembled WGS sequence"/>
</dbReference>
<evidence type="ECO:0000259" key="16">
    <source>
        <dbReference type="PROSITE" id="PS51490"/>
    </source>
</evidence>
<dbReference type="SUPFAM" id="SSF51206">
    <property type="entry name" value="cAMP-binding domain-like"/>
    <property type="match status" value="1"/>
</dbReference>
<evidence type="ECO:0000256" key="7">
    <source>
        <dbReference type="ARBA" id="ARBA00022882"/>
    </source>
</evidence>
<dbReference type="Gene3D" id="2.60.120.10">
    <property type="entry name" value="Jelly Rolls"/>
    <property type="match status" value="1"/>
</dbReference>
<keyword evidence="5 14" id="KW-0812">Transmembrane</keyword>
<comment type="domain">
    <text evidence="14">The KHA domain (rich in hydrophobic and acidic residues) present in the C-terminal part is likely to be important for tetramerization.</text>
</comment>
<comment type="subunit">
    <text evidence="14">The potassium channel is composed of a homo- or heterotetrameric complex of pore-forming subunits.</text>
</comment>
<feature type="transmembrane region" description="Helical" evidence="14">
    <location>
        <begin position="280"/>
        <end position="302"/>
    </location>
</feature>
<sequence>MGDNRGLGVLGVSMCGAAQEIEQLSRESSHYSLSTGILPSLGARSNRRVKLHRFIISPYDRHYRLWETFLVVLVVYTAWVSPFEFGFLEKPAGPLAKTDNVVNGFFAIDIILTFFVAYLDRTTYLLVDDHKKIAWKYASTWLLFDVISTIPSELAVKISPKPLRQYGLFNMLRLWRLRRVSALFARLEKDRNFNYFWVRCAKLVCVTLFAVHCAGCFYYLIAAHYPDPSKTWIGASMDDFLNQSLWIRYITSIYWSITTLTTVGYGDLHPENTREMIFDIFYMLFNLGLTAYLIGNMTNLVVHGTSRTRKFRDTIQAASSFAQRNQLPARLQDQMLAHLCLKFRTDSEGLQQQETLESLPKAIRSSVSHFLFYSLVDKVYLFRGVSNDLLFQLVSEMKAEYFPPKEDVILQNEAPTDFYILVTGAVDLLVLKNGAEQVVGEVRTGDLCGEIGVLCYRPQLFTVRTKRLCQLLRMNRTTFLNIVQANVGDGTIIMNNLLQHLKEMKNPIMEGVLMETEHMLARGRMDLPLTLCFATLRGDDLLLHHLLKRGLDPNESDNNGRSALHIAAAKGFENCVVLLLDFGADPNSRDSEGNVPLWEAIMGKHESVIRLLVDNGAKLSAGDVGHFACIAVEQNNLNLLKDIVRHGGDVTLPRISGSSALHVAVCEGNIEIVKYLLDRGANVDQVDEHGWTPRDLAEQQGHDDIKELFESGEVMRTRSVDPIIEERHGVRFLGRFKSEPAIFPASHGVSFLGLDGSSGRSRPRRRTNNFHNSLFGIMSAVKTNEHDMLLSANEANINATTTKTYAPRVTVCCPEKGDTGGKLVLLPQSFKELLQIGSSRYGISQAKVVSKDGAEIDEIELIRDGDRLIFVSDKEINQAKSSEL</sequence>
<keyword evidence="17" id="KW-0808">Transferase</keyword>
<feature type="transmembrane region" description="Helical" evidence="14">
    <location>
        <begin position="63"/>
        <end position="81"/>
    </location>
</feature>
<dbReference type="Pfam" id="PF12796">
    <property type="entry name" value="Ank_2"/>
    <property type="match status" value="2"/>
</dbReference>
<keyword evidence="12 14" id="KW-0407">Ion channel</keyword>
<feature type="transmembrane region" description="Helical" evidence="14">
    <location>
        <begin position="101"/>
        <end position="119"/>
    </location>
</feature>
<evidence type="ECO:0000256" key="8">
    <source>
        <dbReference type="ARBA" id="ARBA00022958"/>
    </source>
</evidence>
<feature type="repeat" description="ANK" evidence="13">
    <location>
        <begin position="592"/>
        <end position="624"/>
    </location>
</feature>
<evidence type="ECO:0000313" key="17">
    <source>
        <dbReference type="EMBL" id="MCD7471893.1"/>
    </source>
</evidence>
<feature type="repeat" description="ANK" evidence="13">
    <location>
        <begin position="656"/>
        <end position="688"/>
    </location>
</feature>
<organism evidence="17 18">
    <name type="scientific">Datura stramonium</name>
    <name type="common">Jimsonweed</name>
    <name type="synonym">Common thornapple</name>
    <dbReference type="NCBI Taxonomy" id="4076"/>
    <lineage>
        <taxon>Eukaryota</taxon>
        <taxon>Viridiplantae</taxon>
        <taxon>Streptophyta</taxon>
        <taxon>Embryophyta</taxon>
        <taxon>Tracheophyta</taxon>
        <taxon>Spermatophyta</taxon>
        <taxon>Magnoliopsida</taxon>
        <taxon>eudicotyledons</taxon>
        <taxon>Gunneridae</taxon>
        <taxon>Pentapetalae</taxon>
        <taxon>asterids</taxon>
        <taxon>lamiids</taxon>
        <taxon>Solanales</taxon>
        <taxon>Solanaceae</taxon>
        <taxon>Solanoideae</taxon>
        <taxon>Datureae</taxon>
        <taxon>Datura</taxon>
    </lineage>
</organism>
<keyword evidence="6 14" id="KW-0631">Potassium channel</keyword>
<comment type="caution">
    <text evidence="17">The sequence shown here is derived from an EMBL/GenBank/DDBJ whole genome shotgun (WGS) entry which is preliminary data.</text>
</comment>
<dbReference type="InterPro" id="IPR021789">
    <property type="entry name" value="KHA_dom"/>
</dbReference>
<dbReference type="CDD" id="cd00038">
    <property type="entry name" value="CAP_ED"/>
    <property type="match status" value="1"/>
</dbReference>
<dbReference type="PROSITE" id="PS50088">
    <property type="entry name" value="ANK_REPEAT"/>
    <property type="match status" value="3"/>
</dbReference>
<dbReference type="Pfam" id="PF00027">
    <property type="entry name" value="cNMP_binding"/>
    <property type="match status" value="1"/>
</dbReference>
<protein>
    <recommendedName>
        <fullName evidence="14">Potassium channel</fullName>
    </recommendedName>
</protein>
<dbReference type="SUPFAM" id="SSF48403">
    <property type="entry name" value="Ankyrin repeat"/>
    <property type="match status" value="1"/>
</dbReference>
<feature type="repeat" description="ANK" evidence="13">
    <location>
        <begin position="559"/>
        <end position="591"/>
    </location>
</feature>
<keyword evidence="13" id="KW-0040">ANK repeat</keyword>
<feature type="transmembrane region" description="Helical" evidence="14">
    <location>
        <begin position="196"/>
        <end position="221"/>
    </location>
</feature>
<dbReference type="PANTHER" id="PTHR45743:SF2">
    <property type="entry name" value="POTASSIUM CHANNEL AKT1"/>
    <property type="match status" value="1"/>
</dbReference>
<dbReference type="SMART" id="SM00248">
    <property type="entry name" value="ANK"/>
    <property type="match status" value="5"/>
</dbReference>
<evidence type="ECO:0000256" key="10">
    <source>
        <dbReference type="ARBA" id="ARBA00023065"/>
    </source>
</evidence>
<name>A0ABS8TL12_DATST</name>
<keyword evidence="8 14" id="KW-0630">Potassium</keyword>
<evidence type="ECO:0000256" key="14">
    <source>
        <dbReference type="RuleBase" id="RU369015"/>
    </source>
</evidence>
<evidence type="ECO:0000259" key="15">
    <source>
        <dbReference type="PROSITE" id="PS50042"/>
    </source>
</evidence>
<dbReference type="InterPro" id="IPR005821">
    <property type="entry name" value="Ion_trans_dom"/>
</dbReference>
<feature type="domain" description="Cyclic nucleotide-binding" evidence="15">
    <location>
        <begin position="381"/>
        <end position="483"/>
    </location>
</feature>
<dbReference type="EMBL" id="JACEIK010001743">
    <property type="protein sequence ID" value="MCD7471893.1"/>
    <property type="molecule type" value="Genomic_DNA"/>
</dbReference>
<comment type="function">
    <text evidence="14">Potassium channel.</text>
</comment>
<comment type="similarity">
    <text evidence="2 14">Belongs to the potassium channel family. Plant (TC 1.A.1.4) subfamily.</text>
</comment>
<gene>
    <name evidence="17" type="primary">AKT1_2</name>
    <name evidence="17" type="ORF">HAX54_012673</name>
</gene>
<comment type="subcellular location">
    <subcellularLocation>
        <location evidence="1 14">Membrane</location>
        <topology evidence="1 14">Multi-pass membrane protein</topology>
    </subcellularLocation>
</comment>
<dbReference type="InterPro" id="IPR036770">
    <property type="entry name" value="Ankyrin_rpt-contain_sf"/>
</dbReference>
<keyword evidence="7 14" id="KW-0851">Voltage-gated channel</keyword>
<feature type="transmembrane region" description="Helical" evidence="14">
    <location>
        <begin position="246"/>
        <end position="268"/>
    </location>
</feature>
<evidence type="ECO:0000313" key="18">
    <source>
        <dbReference type="Proteomes" id="UP000823775"/>
    </source>
</evidence>
<dbReference type="InterPro" id="IPR003938">
    <property type="entry name" value="K_chnl_volt-dep_EAG/ELK/ERG"/>
</dbReference>
<dbReference type="PROSITE" id="PS50042">
    <property type="entry name" value="CNMP_BINDING_3"/>
    <property type="match status" value="1"/>
</dbReference>
<keyword evidence="10 14" id="KW-0406">Ion transport</keyword>
<dbReference type="InterPro" id="IPR018490">
    <property type="entry name" value="cNMP-bd_dom_sf"/>
</dbReference>
<dbReference type="InterPro" id="IPR014710">
    <property type="entry name" value="RmlC-like_jellyroll"/>
</dbReference>
<evidence type="ECO:0000256" key="1">
    <source>
        <dbReference type="ARBA" id="ARBA00004141"/>
    </source>
</evidence>
<dbReference type="Gene3D" id="1.10.287.70">
    <property type="match status" value="1"/>
</dbReference>